<dbReference type="AlphaFoldDB" id="A0A165CJD1"/>
<accession>A0A165CJD1</accession>
<gene>
    <name evidence="2" type="ORF">CALCODRAFT_504192</name>
</gene>
<protein>
    <submittedName>
        <fullName evidence="2">Uncharacterized protein</fullName>
    </submittedName>
</protein>
<feature type="signal peptide" evidence="1">
    <location>
        <begin position="1"/>
        <end position="29"/>
    </location>
</feature>
<keyword evidence="3" id="KW-1185">Reference proteome</keyword>
<dbReference type="InParanoid" id="A0A165CJD1"/>
<sequence>MTVKKLTAVYFSNTLLLTSLLTCSLSTLGLPQPSHTGRFCERRNIDAAHPHLGAQLPC</sequence>
<dbReference type="EMBL" id="KV424137">
    <property type="protein sequence ID" value="KZT50899.1"/>
    <property type="molecule type" value="Genomic_DNA"/>
</dbReference>
<dbReference type="Proteomes" id="UP000076842">
    <property type="component" value="Unassembled WGS sequence"/>
</dbReference>
<keyword evidence="1" id="KW-0732">Signal</keyword>
<organism evidence="2 3">
    <name type="scientific">Calocera cornea HHB12733</name>
    <dbReference type="NCBI Taxonomy" id="1353952"/>
    <lineage>
        <taxon>Eukaryota</taxon>
        <taxon>Fungi</taxon>
        <taxon>Dikarya</taxon>
        <taxon>Basidiomycota</taxon>
        <taxon>Agaricomycotina</taxon>
        <taxon>Dacrymycetes</taxon>
        <taxon>Dacrymycetales</taxon>
        <taxon>Dacrymycetaceae</taxon>
        <taxon>Calocera</taxon>
    </lineage>
</organism>
<reference evidence="2 3" key="1">
    <citation type="journal article" date="2016" name="Mol. Biol. Evol.">
        <title>Comparative Genomics of Early-Diverging Mushroom-Forming Fungi Provides Insights into the Origins of Lignocellulose Decay Capabilities.</title>
        <authorList>
            <person name="Nagy L.G."/>
            <person name="Riley R."/>
            <person name="Tritt A."/>
            <person name="Adam C."/>
            <person name="Daum C."/>
            <person name="Floudas D."/>
            <person name="Sun H."/>
            <person name="Yadav J.S."/>
            <person name="Pangilinan J."/>
            <person name="Larsson K.H."/>
            <person name="Matsuura K."/>
            <person name="Barry K."/>
            <person name="Labutti K."/>
            <person name="Kuo R."/>
            <person name="Ohm R.A."/>
            <person name="Bhattacharya S.S."/>
            <person name="Shirouzu T."/>
            <person name="Yoshinaga Y."/>
            <person name="Martin F.M."/>
            <person name="Grigoriev I.V."/>
            <person name="Hibbett D.S."/>
        </authorList>
    </citation>
    <scope>NUCLEOTIDE SEQUENCE [LARGE SCALE GENOMIC DNA]</scope>
    <source>
        <strain evidence="2 3">HHB12733</strain>
    </source>
</reference>
<evidence type="ECO:0000256" key="1">
    <source>
        <dbReference type="SAM" id="SignalP"/>
    </source>
</evidence>
<proteinExistence type="predicted"/>
<name>A0A165CJD1_9BASI</name>
<evidence type="ECO:0000313" key="2">
    <source>
        <dbReference type="EMBL" id="KZT50899.1"/>
    </source>
</evidence>
<feature type="chain" id="PRO_5007856047" evidence="1">
    <location>
        <begin position="30"/>
        <end position="58"/>
    </location>
</feature>
<evidence type="ECO:0000313" key="3">
    <source>
        <dbReference type="Proteomes" id="UP000076842"/>
    </source>
</evidence>